<organism evidence="6 7">
    <name type="scientific">Paenibacillus residui</name>
    <dbReference type="NCBI Taxonomy" id="629724"/>
    <lineage>
        <taxon>Bacteria</taxon>
        <taxon>Bacillati</taxon>
        <taxon>Bacillota</taxon>
        <taxon>Bacilli</taxon>
        <taxon>Bacillales</taxon>
        <taxon>Paenibacillaceae</taxon>
        <taxon>Paenibacillus</taxon>
    </lineage>
</organism>
<dbReference type="GO" id="GO:0050131">
    <property type="term" value="F:N-methyl-L-amino-acid oxidase activity"/>
    <property type="evidence" value="ECO:0007669"/>
    <property type="project" value="UniProtKB-EC"/>
</dbReference>
<dbReference type="Gene3D" id="3.30.9.10">
    <property type="entry name" value="D-Amino Acid Oxidase, subunit A, domain 2"/>
    <property type="match status" value="1"/>
</dbReference>
<keyword evidence="4 6" id="KW-0560">Oxidoreductase</keyword>
<evidence type="ECO:0000256" key="3">
    <source>
        <dbReference type="ARBA" id="ARBA00022827"/>
    </source>
</evidence>
<dbReference type="InterPro" id="IPR006076">
    <property type="entry name" value="FAD-dep_OxRdtase"/>
</dbReference>
<accession>A0ABW3D3Y4</accession>
<feature type="domain" description="FAD dependent oxidoreductase" evidence="5">
    <location>
        <begin position="6"/>
        <end position="364"/>
    </location>
</feature>
<protein>
    <submittedName>
        <fullName evidence="6">N-methyl-L-tryptophan oxidase</fullName>
        <ecNumber evidence="6">1.5.3.2</ecNumber>
    </submittedName>
</protein>
<dbReference type="EMBL" id="JBHTIU010000008">
    <property type="protein sequence ID" value="MFD0867957.1"/>
    <property type="molecule type" value="Genomic_DNA"/>
</dbReference>
<keyword evidence="7" id="KW-1185">Reference proteome</keyword>
<dbReference type="RefSeq" id="WP_379285789.1">
    <property type="nucleotide sequence ID" value="NZ_JBHTIU010000008.1"/>
</dbReference>
<dbReference type="SUPFAM" id="SSF54373">
    <property type="entry name" value="FAD-linked reductases, C-terminal domain"/>
    <property type="match status" value="1"/>
</dbReference>
<dbReference type="InterPro" id="IPR045170">
    <property type="entry name" value="MTOX"/>
</dbReference>
<evidence type="ECO:0000256" key="2">
    <source>
        <dbReference type="ARBA" id="ARBA00022630"/>
    </source>
</evidence>
<evidence type="ECO:0000259" key="5">
    <source>
        <dbReference type="Pfam" id="PF01266"/>
    </source>
</evidence>
<dbReference type="NCBIfam" id="NF008425">
    <property type="entry name" value="PRK11259.1"/>
    <property type="match status" value="1"/>
</dbReference>
<dbReference type="PANTHER" id="PTHR10961">
    <property type="entry name" value="PEROXISOMAL SARCOSINE OXIDASE"/>
    <property type="match status" value="1"/>
</dbReference>
<evidence type="ECO:0000313" key="6">
    <source>
        <dbReference type="EMBL" id="MFD0867957.1"/>
    </source>
</evidence>
<dbReference type="PANTHER" id="PTHR10961:SF7">
    <property type="entry name" value="FAD DEPENDENT OXIDOREDUCTASE DOMAIN-CONTAINING PROTEIN"/>
    <property type="match status" value="1"/>
</dbReference>
<dbReference type="Gene3D" id="3.50.50.60">
    <property type="entry name" value="FAD/NAD(P)-binding domain"/>
    <property type="match status" value="1"/>
</dbReference>
<evidence type="ECO:0000256" key="4">
    <source>
        <dbReference type="ARBA" id="ARBA00023002"/>
    </source>
</evidence>
<gene>
    <name evidence="6" type="primary">solA</name>
    <name evidence="6" type="ORF">ACFQ03_02265</name>
</gene>
<evidence type="ECO:0000313" key="7">
    <source>
        <dbReference type="Proteomes" id="UP001597120"/>
    </source>
</evidence>
<comment type="cofactor">
    <cofactor evidence="1">
        <name>FAD</name>
        <dbReference type="ChEBI" id="CHEBI:57692"/>
    </cofactor>
</comment>
<keyword evidence="2" id="KW-0285">Flavoprotein</keyword>
<reference evidence="7" key="1">
    <citation type="journal article" date="2019" name="Int. J. Syst. Evol. Microbiol.">
        <title>The Global Catalogue of Microorganisms (GCM) 10K type strain sequencing project: providing services to taxonomists for standard genome sequencing and annotation.</title>
        <authorList>
            <consortium name="The Broad Institute Genomics Platform"/>
            <consortium name="The Broad Institute Genome Sequencing Center for Infectious Disease"/>
            <person name="Wu L."/>
            <person name="Ma J."/>
        </authorList>
    </citation>
    <scope>NUCLEOTIDE SEQUENCE [LARGE SCALE GENOMIC DNA]</scope>
    <source>
        <strain evidence="7">CCUG 57263</strain>
    </source>
</reference>
<sequence length="389" mass="42351">MLQKFDVIIVGAGSFGMSTGYQLAKRGVSVLLIDAHDPPHSYGSHHGTTRIVRGAYTMGESYVKLALRSIELWKKLEREAAEVPGTLGHDHATLYDPIGVISIGPRGSRFIRSKTESCIAFGIPYEALNAQQIQERWPGFSVPSHMEGLYEPEGGILYSEQIIASYRALAVHYGAKLLPNTKVLQLVSEAGEPLVVTERGSFTAGSVLVSAGAWSARVLPELHNIIKPYRKPIAWFKAPKERYGRGRLPAFIFNNGGAEEYFGFPALDESGLKIGRHDGGYPALPGQPVPPFGAYEEDEAELRHALNLFLPEAGELLAGQTCLYENAPGEEFIIDELPGRSRVWFAGGGSGHGFKFASGIGEALSVAMLKGKEHYPLDWDAFTLKGVNL</sequence>
<dbReference type="Pfam" id="PF01266">
    <property type="entry name" value="DAO"/>
    <property type="match status" value="1"/>
</dbReference>
<dbReference type="SUPFAM" id="SSF51905">
    <property type="entry name" value="FAD/NAD(P)-binding domain"/>
    <property type="match status" value="1"/>
</dbReference>
<comment type="caution">
    <text evidence="6">The sequence shown here is derived from an EMBL/GenBank/DDBJ whole genome shotgun (WGS) entry which is preliminary data.</text>
</comment>
<dbReference type="EC" id="1.5.3.2" evidence="6"/>
<dbReference type="Proteomes" id="UP001597120">
    <property type="component" value="Unassembled WGS sequence"/>
</dbReference>
<proteinExistence type="predicted"/>
<name>A0ABW3D3Y4_9BACL</name>
<dbReference type="InterPro" id="IPR036188">
    <property type="entry name" value="FAD/NAD-bd_sf"/>
</dbReference>
<keyword evidence="3" id="KW-0274">FAD</keyword>
<evidence type="ECO:0000256" key="1">
    <source>
        <dbReference type="ARBA" id="ARBA00001974"/>
    </source>
</evidence>